<dbReference type="EMBL" id="JAKEVY010000002">
    <property type="protein sequence ID" value="MCF1715120.1"/>
    <property type="molecule type" value="Genomic_DNA"/>
</dbReference>
<keyword evidence="3 6" id="KW-0012">Acyltransferase</keyword>
<evidence type="ECO:0000313" key="6">
    <source>
        <dbReference type="EMBL" id="MCF1715120.1"/>
    </source>
</evidence>
<feature type="domain" description="Phospholipid/glycerol acyltransferase" evidence="5">
    <location>
        <begin position="80"/>
        <end position="194"/>
    </location>
</feature>
<evidence type="ECO:0000256" key="2">
    <source>
        <dbReference type="ARBA" id="ARBA00022679"/>
    </source>
</evidence>
<evidence type="ECO:0000256" key="3">
    <source>
        <dbReference type="ARBA" id="ARBA00023315"/>
    </source>
</evidence>
<keyword evidence="4" id="KW-0472">Membrane</keyword>
<comment type="caution">
    <text evidence="6">The sequence shown here is derived from an EMBL/GenBank/DDBJ whole genome shotgun (WGS) entry which is preliminary data.</text>
</comment>
<feature type="transmembrane region" description="Helical" evidence="4">
    <location>
        <begin position="12"/>
        <end position="38"/>
    </location>
</feature>
<proteinExistence type="predicted"/>
<keyword evidence="4" id="KW-1133">Transmembrane helix</keyword>
<keyword evidence="4" id="KW-0812">Transmembrane</keyword>
<dbReference type="Proteomes" id="UP001200145">
    <property type="component" value="Unassembled WGS sequence"/>
</dbReference>
<dbReference type="SUPFAM" id="SSF69593">
    <property type="entry name" value="Glycerol-3-phosphate (1)-acyltransferase"/>
    <property type="match status" value="1"/>
</dbReference>
<comment type="pathway">
    <text evidence="1">Lipid metabolism.</text>
</comment>
<keyword evidence="7" id="KW-1185">Reference proteome</keyword>
<dbReference type="PANTHER" id="PTHR10434:SF11">
    <property type="entry name" value="1-ACYL-SN-GLYCEROL-3-PHOSPHATE ACYLTRANSFERASE"/>
    <property type="match status" value="1"/>
</dbReference>
<dbReference type="RefSeq" id="WP_234866069.1">
    <property type="nucleotide sequence ID" value="NZ_JAKEVY010000002.1"/>
</dbReference>
<evidence type="ECO:0000256" key="1">
    <source>
        <dbReference type="ARBA" id="ARBA00005189"/>
    </source>
</evidence>
<dbReference type="Pfam" id="PF01553">
    <property type="entry name" value="Acyltransferase"/>
    <property type="match status" value="1"/>
</dbReference>
<dbReference type="CDD" id="cd07989">
    <property type="entry name" value="LPLAT_AGPAT-like"/>
    <property type="match status" value="1"/>
</dbReference>
<dbReference type="SMART" id="SM00563">
    <property type="entry name" value="PlsC"/>
    <property type="match status" value="1"/>
</dbReference>
<protein>
    <submittedName>
        <fullName evidence="6">1-acyl-sn-glycerol-3-phosphate acyltransferase</fullName>
    </submittedName>
</protein>
<dbReference type="PANTHER" id="PTHR10434">
    <property type="entry name" value="1-ACYL-SN-GLYCEROL-3-PHOSPHATE ACYLTRANSFERASE"/>
    <property type="match status" value="1"/>
</dbReference>
<keyword evidence="2" id="KW-0808">Transferase</keyword>
<sequence length="246" mass="28295">MNWFKEVFGRIWALWAILLFTLTMVVFLIPVALFCMTIGEPRRTHRFIRYSRIWMGVFLPGIGCPLFVKGKEHFKKGQPYIVICNHNALMDVPISSPAIPGGNKTIAKAEMAKIPVFGIIYKLGSVLVDRKSDRSRKESYGRMKEVLAMGLHMCIYPEGTRNTTDQPLKPFHDGAFRLAIDTRTPIIPGVIFNTRKVNPPHKSFYLMPHPLRIEFLEPIEVLDTDTVDSLKERAYELMSEKVRRQM</sequence>
<gene>
    <name evidence="6" type="ORF">L0U88_10835</name>
</gene>
<evidence type="ECO:0000259" key="5">
    <source>
        <dbReference type="SMART" id="SM00563"/>
    </source>
</evidence>
<evidence type="ECO:0000313" key="7">
    <source>
        <dbReference type="Proteomes" id="UP001200145"/>
    </source>
</evidence>
<name>A0ABS9BIH1_9BACT</name>
<accession>A0ABS9BIH1</accession>
<dbReference type="GO" id="GO:0016746">
    <property type="term" value="F:acyltransferase activity"/>
    <property type="evidence" value="ECO:0007669"/>
    <property type="project" value="UniProtKB-KW"/>
</dbReference>
<dbReference type="InterPro" id="IPR002123">
    <property type="entry name" value="Plipid/glycerol_acylTrfase"/>
</dbReference>
<evidence type="ECO:0000256" key="4">
    <source>
        <dbReference type="SAM" id="Phobius"/>
    </source>
</evidence>
<organism evidence="6 7">
    <name type="scientific">Flavihumibacter fluminis</name>
    <dbReference type="NCBI Taxonomy" id="2909236"/>
    <lineage>
        <taxon>Bacteria</taxon>
        <taxon>Pseudomonadati</taxon>
        <taxon>Bacteroidota</taxon>
        <taxon>Chitinophagia</taxon>
        <taxon>Chitinophagales</taxon>
        <taxon>Chitinophagaceae</taxon>
        <taxon>Flavihumibacter</taxon>
    </lineage>
</organism>
<reference evidence="6 7" key="1">
    <citation type="submission" date="2022-01" db="EMBL/GenBank/DDBJ databases">
        <title>Flavihumibacter sp. nov., isolated from sediment of a river.</title>
        <authorList>
            <person name="Liu H."/>
        </authorList>
    </citation>
    <scope>NUCLEOTIDE SEQUENCE [LARGE SCALE GENOMIC DNA]</scope>
    <source>
        <strain evidence="6 7">RY-1</strain>
    </source>
</reference>